<feature type="transmembrane region" description="Helical" evidence="2">
    <location>
        <begin position="130"/>
        <end position="155"/>
    </location>
</feature>
<feature type="transmembrane region" description="Helical" evidence="2">
    <location>
        <begin position="175"/>
        <end position="198"/>
    </location>
</feature>
<dbReference type="InterPro" id="IPR049326">
    <property type="entry name" value="Rhodopsin_dom_fungi"/>
</dbReference>
<keyword evidence="2" id="KW-1133">Transmembrane helix</keyword>
<feature type="transmembrane region" description="Helical" evidence="2">
    <location>
        <begin position="96"/>
        <end position="118"/>
    </location>
</feature>
<keyword evidence="2" id="KW-0472">Membrane</keyword>
<dbReference type="OrthoDB" id="3918601at2759"/>
<reference evidence="4 5" key="1">
    <citation type="submission" date="2015-01" db="EMBL/GenBank/DDBJ databases">
        <title>The Genome Sequence of Exophiala xenobiotica CBS118157.</title>
        <authorList>
            <consortium name="The Broad Institute Genomics Platform"/>
            <person name="Cuomo C."/>
            <person name="de Hoog S."/>
            <person name="Gorbushina A."/>
            <person name="Stielow B."/>
            <person name="Teixiera M."/>
            <person name="Abouelleil A."/>
            <person name="Chapman S.B."/>
            <person name="Priest M."/>
            <person name="Young S.K."/>
            <person name="Wortman J."/>
            <person name="Nusbaum C."/>
            <person name="Birren B."/>
        </authorList>
    </citation>
    <scope>NUCLEOTIDE SEQUENCE [LARGE SCALE GENOMIC DNA]</scope>
    <source>
        <strain evidence="4 5">CBS 118157</strain>
    </source>
</reference>
<feature type="region of interest" description="Disordered" evidence="1">
    <location>
        <begin position="357"/>
        <end position="407"/>
    </location>
</feature>
<gene>
    <name evidence="4" type="ORF">PV05_01068</name>
</gene>
<feature type="region of interest" description="Disordered" evidence="1">
    <location>
        <begin position="305"/>
        <end position="342"/>
    </location>
</feature>
<feature type="transmembrane region" description="Helical" evidence="2">
    <location>
        <begin position="20"/>
        <end position="44"/>
    </location>
</feature>
<dbReference type="Proteomes" id="UP000054342">
    <property type="component" value="Unassembled WGS sequence"/>
</dbReference>
<protein>
    <recommendedName>
        <fullName evidence="3">Rhodopsin domain-containing protein</fullName>
    </recommendedName>
</protein>
<dbReference type="STRING" id="348802.A0A0D2C7H8"/>
<dbReference type="AlphaFoldDB" id="A0A0D2C7H8"/>
<evidence type="ECO:0000256" key="1">
    <source>
        <dbReference type="SAM" id="MobiDB-lite"/>
    </source>
</evidence>
<feature type="compositionally biased region" description="Basic and acidic residues" evidence="1">
    <location>
        <begin position="357"/>
        <end position="378"/>
    </location>
</feature>
<keyword evidence="5" id="KW-1185">Reference proteome</keyword>
<sequence length="407" mass="44919">MSDLNPTSAPFEAASPNDHGVSVSIVNVILIIFSGIVVISRAITRVSITRLTAVDDVAIFVSLVFAIAQCVCIQLARNNGLGKHRHTLSSHDFFEYSRYNYASQLLTIFTLLFAKMAVSRLILTIRPMRVVRFACYAVEGAVALWALTSLFSLAFQCDIPNPWLQESSRCVNLKALYYYIGIVNILTDVALVIIPIFVVHDLQLKTQKKVFVVFLFATRICVVGVVIAQLATLGPFLTSTRTTNGDQTWDNVVPTLLNQIMIFASIVTACVPSLRRVVTELQTRQTGLHVDRALELAYGSGKYGHGTVPNTMKDSADSSGGGDRDHHAEAKSSNTQIPYGHNIKGPVGNLASIYAQHDHEKTQSSRPSSQERLRRPDGIHYTQEYSVATVDDETISTPSERRRDDSF</sequence>
<organism evidence="4 5">
    <name type="scientific">Exophiala xenobiotica</name>
    <dbReference type="NCBI Taxonomy" id="348802"/>
    <lineage>
        <taxon>Eukaryota</taxon>
        <taxon>Fungi</taxon>
        <taxon>Dikarya</taxon>
        <taxon>Ascomycota</taxon>
        <taxon>Pezizomycotina</taxon>
        <taxon>Eurotiomycetes</taxon>
        <taxon>Chaetothyriomycetidae</taxon>
        <taxon>Chaetothyriales</taxon>
        <taxon>Herpotrichiellaceae</taxon>
        <taxon>Exophiala</taxon>
    </lineage>
</organism>
<evidence type="ECO:0000313" key="4">
    <source>
        <dbReference type="EMBL" id="KIW60886.1"/>
    </source>
</evidence>
<accession>A0A0D2C7H8</accession>
<dbReference type="PANTHER" id="PTHR38794">
    <property type="entry name" value="INTEGRAL MEMBRANE PROTEIN"/>
    <property type="match status" value="1"/>
</dbReference>
<evidence type="ECO:0000256" key="2">
    <source>
        <dbReference type="SAM" id="Phobius"/>
    </source>
</evidence>
<dbReference type="GeneID" id="25322976"/>
<name>A0A0D2C7H8_9EURO</name>
<dbReference type="RefSeq" id="XP_013321470.1">
    <property type="nucleotide sequence ID" value="XM_013466016.1"/>
</dbReference>
<evidence type="ECO:0000259" key="3">
    <source>
        <dbReference type="Pfam" id="PF20684"/>
    </source>
</evidence>
<keyword evidence="2" id="KW-0812">Transmembrane</keyword>
<proteinExistence type="predicted"/>
<feature type="transmembrane region" description="Helical" evidence="2">
    <location>
        <begin position="56"/>
        <end position="76"/>
    </location>
</feature>
<feature type="transmembrane region" description="Helical" evidence="2">
    <location>
        <begin position="256"/>
        <end position="274"/>
    </location>
</feature>
<feature type="domain" description="Rhodopsin" evidence="3">
    <location>
        <begin position="41"/>
        <end position="278"/>
    </location>
</feature>
<evidence type="ECO:0000313" key="5">
    <source>
        <dbReference type="Proteomes" id="UP000054342"/>
    </source>
</evidence>
<dbReference type="EMBL" id="KN847317">
    <property type="protein sequence ID" value="KIW60886.1"/>
    <property type="molecule type" value="Genomic_DNA"/>
</dbReference>
<feature type="transmembrane region" description="Helical" evidence="2">
    <location>
        <begin position="210"/>
        <end position="236"/>
    </location>
</feature>
<dbReference type="PANTHER" id="PTHR38794:SF3">
    <property type="entry name" value="INTEGRAL MEMBRANE PROTEIN"/>
    <property type="match status" value="1"/>
</dbReference>
<dbReference type="HOGENOM" id="CLU_036632_0_0_1"/>
<dbReference type="Pfam" id="PF20684">
    <property type="entry name" value="Fung_rhodopsin"/>
    <property type="match status" value="1"/>
</dbReference>